<feature type="transmembrane region" description="Helical" evidence="1">
    <location>
        <begin position="532"/>
        <end position="549"/>
    </location>
</feature>
<dbReference type="RefSeq" id="WP_109587434.1">
    <property type="nucleotide sequence ID" value="NZ_QGHD01000009.1"/>
</dbReference>
<feature type="transmembrane region" description="Helical" evidence="1">
    <location>
        <begin position="257"/>
        <end position="278"/>
    </location>
</feature>
<protein>
    <recommendedName>
        <fullName evidence="4">Glycosyltransferase RgtA/B/C/D-like domain-containing protein</fullName>
    </recommendedName>
</protein>
<feature type="transmembrane region" description="Helical" evidence="1">
    <location>
        <begin position="561"/>
        <end position="578"/>
    </location>
</feature>
<gene>
    <name evidence="2" type="ORF">B0H50_10978</name>
</gene>
<keyword evidence="1" id="KW-0472">Membrane</keyword>
<name>A0ABX5LRS3_9BACT</name>
<evidence type="ECO:0000256" key="1">
    <source>
        <dbReference type="SAM" id="Phobius"/>
    </source>
</evidence>
<dbReference type="Proteomes" id="UP000245523">
    <property type="component" value="Unassembled WGS sequence"/>
</dbReference>
<feature type="transmembrane region" description="Helical" evidence="1">
    <location>
        <begin position="469"/>
        <end position="490"/>
    </location>
</feature>
<proteinExistence type="predicted"/>
<evidence type="ECO:0008006" key="4">
    <source>
        <dbReference type="Google" id="ProtNLM"/>
    </source>
</evidence>
<keyword evidence="3" id="KW-1185">Reference proteome</keyword>
<feature type="transmembrane region" description="Helical" evidence="1">
    <location>
        <begin position="502"/>
        <end position="520"/>
    </location>
</feature>
<comment type="caution">
    <text evidence="2">The sequence shown here is derived from an EMBL/GenBank/DDBJ whole genome shotgun (WGS) entry which is preliminary data.</text>
</comment>
<feature type="transmembrane region" description="Helical" evidence="1">
    <location>
        <begin position="380"/>
        <end position="399"/>
    </location>
</feature>
<reference evidence="2 3" key="1">
    <citation type="submission" date="2018-05" db="EMBL/GenBank/DDBJ databases">
        <title>Animal gut microbial communities from fecal samples from Wisconsin, USA.</title>
        <authorList>
            <person name="Neumann A."/>
        </authorList>
    </citation>
    <scope>NUCLEOTIDE SEQUENCE [LARGE SCALE GENOMIC DNA]</scope>
    <source>
        <strain evidence="2 3">UWS4</strain>
    </source>
</reference>
<evidence type="ECO:0000313" key="3">
    <source>
        <dbReference type="Proteomes" id="UP000245523"/>
    </source>
</evidence>
<feature type="transmembrane region" description="Helical" evidence="1">
    <location>
        <begin position="148"/>
        <end position="169"/>
    </location>
</feature>
<keyword evidence="1" id="KW-0812">Transmembrane</keyword>
<feature type="transmembrane region" description="Helical" evidence="1">
    <location>
        <begin position="310"/>
        <end position="327"/>
    </location>
</feature>
<evidence type="ECO:0000313" key="2">
    <source>
        <dbReference type="EMBL" id="PWL01989.1"/>
    </source>
</evidence>
<dbReference type="EMBL" id="QGHD01000009">
    <property type="protein sequence ID" value="PWL01989.1"/>
    <property type="molecule type" value="Genomic_DNA"/>
</dbReference>
<sequence>MQKIKSWRVEIICVLLLLLCIFFGTKISPSISDVKLIQKDSESAESLPISEEVGDNQNFQVSMHYSPGIFSKAIWKITPDDCLNKIKVGTQIFYTDTIPGHCNYVNGFSISSADFLREKQEEETDLTFFLKNNGGPGGISIALQSASVFFFGYLTITFFIFGVLLFCLLHRFKIPTPFAFAIVIATLLHGIYALNTPHTVRAHDVEGHVNYIKYVAEELKIPADNDCWTCYQPPVYYTAMAPIWTIANFSHIDSTKAIQWASVILSFLLMTFGFVCFRSFLTGKILWAATLLWLFCPIGFLIAPRIGNDQFFFAAHALTLMGVMLYANNKSSKFLLLAAISCWISFWSKSTGSVTVAIWCIGFVVGYVTRDSWKMKKSEYAAIIIMLFLFAGMILRLFFGKEIVGNAESLHSGLAISAAPINLLVFDVLDFLKTTYTSAWNDEGGRQFFINYMAKTSLFGEFTLTRTPFGIWCATLLNLSAFVLAIYAFVGFWKHKFSKATLILTAQGILFFAAMAFLRIKIPYACSSDFRYVMPMLLSFIPFVSMGIFKENSSTKWKNLGVAMTIIFCASSVLLMLSL</sequence>
<accession>A0ABX5LRS3</accession>
<organism evidence="2 3">
    <name type="scientific">Hallerella porci</name>
    <dbReference type="NCBI Taxonomy" id="1945871"/>
    <lineage>
        <taxon>Bacteria</taxon>
        <taxon>Pseudomonadati</taxon>
        <taxon>Fibrobacterota</taxon>
        <taxon>Fibrobacteria</taxon>
        <taxon>Fibrobacterales</taxon>
        <taxon>Fibrobacteraceae</taxon>
        <taxon>Hallerella</taxon>
    </lineage>
</organism>
<feature type="transmembrane region" description="Helical" evidence="1">
    <location>
        <begin position="285"/>
        <end position="304"/>
    </location>
</feature>
<feature type="transmembrane region" description="Helical" evidence="1">
    <location>
        <begin position="176"/>
        <end position="194"/>
    </location>
</feature>
<keyword evidence="1" id="KW-1133">Transmembrane helix</keyword>